<proteinExistence type="predicted"/>
<organism evidence="1 2">
    <name type="scientific">Aromia moschata</name>
    <dbReference type="NCBI Taxonomy" id="1265417"/>
    <lineage>
        <taxon>Eukaryota</taxon>
        <taxon>Metazoa</taxon>
        <taxon>Ecdysozoa</taxon>
        <taxon>Arthropoda</taxon>
        <taxon>Hexapoda</taxon>
        <taxon>Insecta</taxon>
        <taxon>Pterygota</taxon>
        <taxon>Neoptera</taxon>
        <taxon>Endopterygota</taxon>
        <taxon>Coleoptera</taxon>
        <taxon>Polyphaga</taxon>
        <taxon>Cucujiformia</taxon>
        <taxon>Chrysomeloidea</taxon>
        <taxon>Cerambycidae</taxon>
        <taxon>Cerambycinae</taxon>
        <taxon>Callichromatini</taxon>
        <taxon>Aromia</taxon>
    </lineage>
</organism>
<evidence type="ECO:0000313" key="1">
    <source>
        <dbReference type="EMBL" id="KAJ8932507.1"/>
    </source>
</evidence>
<keyword evidence="2" id="KW-1185">Reference proteome</keyword>
<comment type="caution">
    <text evidence="1">The sequence shown here is derived from an EMBL/GenBank/DDBJ whole genome shotgun (WGS) entry which is preliminary data.</text>
</comment>
<evidence type="ECO:0000313" key="2">
    <source>
        <dbReference type="Proteomes" id="UP001162162"/>
    </source>
</evidence>
<dbReference type="Proteomes" id="UP001162162">
    <property type="component" value="Unassembled WGS sequence"/>
</dbReference>
<name>A0AAV8X1G6_9CUCU</name>
<dbReference type="EMBL" id="JAPWTK010001444">
    <property type="protein sequence ID" value="KAJ8932507.1"/>
    <property type="molecule type" value="Genomic_DNA"/>
</dbReference>
<gene>
    <name evidence="1" type="ORF">NQ318_008734</name>
</gene>
<accession>A0AAV8X1G6</accession>
<protein>
    <submittedName>
        <fullName evidence="1">Uncharacterized protein</fullName>
    </submittedName>
</protein>
<sequence>MPTWLAKRASRKIMEILWNVHHVLSKFCSLGFGTSQNVMAKDFQYFIDRQTYVNEKDDPY</sequence>
<reference evidence="1" key="1">
    <citation type="journal article" date="2023" name="Insect Mol. Biol.">
        <title>Genome sequencing provides insights into the evolution of gene families encoding plant cell wall-degrading enzymes in longhorned beetles.</title>
        <authorList>
            <person name="Shin N.R."/>
            <person name="Okamura Y."/>
            <person name="Kirsch R."/>
            <person name="Pauchet Y."/>
        </authorList>
    </citation>
    <scope>NUCLEOTIDE SEQUENCE</scope>
    <source>
        <strain evidence="1">AMC_N1</strain>
    </source>
</reference>
<dbReference type="AlphaFoldDB" id="A0AAV8X1G6"/>